<proteinExistence type="predicted"/>
<name>A0A9Q0V085_9ROSI</name>
<dbReference type="AlphaFoldDB" id="A0A9Q0V085"/>
<dbReference type="Proteomes" id="UP001151752">
    <property type="component" value="Chromosome 4"/>
</dbReference>
<dbReference type="Gene3D" id="2.140.10.10">
    <property type="entry name" value="Quinoprotein alcohol dehydrogenase-like superfamily"/>
    <property type="match status" value="1"/>
</dbReference>
<keyword evidence="2" id="KW-1185">Reference proteome</keyword>
<accession>A0A9Q0V085</accession>
<reference evidence="1" key="1">
    <citation type="submission" date="2022-11" db="EMBL/GenBank/DDBJ databases">
        <authorList>
            <person name="Hyden B.L."/>
            <person name="Feng K."/>
            <person name="Yates T."/>
            <person name="Jawdy S."/>
            <person name="Smart L.B."/>
            <person name="Muchero W."/>
        </authorList>
    </citation>
    <scope>NUCLEOTIDE SEQUENCE</scope>
    <source>
        <tissue evidence="1">Shoot tip</tissue>
    </source>
</reference>
<evidence type="ECO:0000313" key="2">
    <source>
        <dbReference type="Proteomes" id="UP001151752"/>
    </source>
</evidence>
<dbReference type="PANTHER" id="PTHR32303:SF18">
    <property type="entry name" value="POLYVINYLALCOHOL DEHYDROGENASE-LIKE"/>
    <property type="match status" value="1"/>
</dbReference>
<comment type="caution">
    <text evidence="1">The sequence shown here is derived from an EMBL/GenBank/DDBJ whole genome shotgun (WGS) entry which is preliminary data.</text>
</comment>
<dbReference type="EMBL" id="JAPFFM010000010">
    <property type="protein sequence ID" value="KAJ6739734.1"/>
    <property type="molecule type" value="Genomic_DNA"/>
</dbReference>
<organism evidence="1 2">
    <name type="scientific">Salix koriyanagi</name>
    <dbReference type="NCBI Taxonomy" id="2511006"/>
    <lineage>
        <taxon>Eukaryota</taxon>
        <taxon>Viridiplantae</taxon>
        <taxon>Streptophyta</taxon>
        <taxon>Embryophyta</taxon>
        <taxon>Tracheophyta</taxon>
        <taxon>Spermatophyta</taxon>
        <taxon>Magnoliopsida</taxon>
        <taxon>eudicotyledons</taxon>
        <taxon>Gunneridae</taxon>
        <taxon>Pentapetalae</taxon>
        <taxon>rosids</taxon>
        <taxon>fabids</taxon>
        <taxon>Malpighiales</taxon>
        <taxon>Salicaceae</taxon>
        <taxon>Saliceae</taxon>
        <taxon>Salix</taxon>
    </lineage>
</organism>
<dbReference type="SUPFAM" id="SSF50998">
    <property type="entry name" value="Quinoprotein alcohol dehydrogenase-like"/>
    <property type="match status" value="1"/>
</dbReference>
<reference evidence="1" key="2">
    <citation type="journal article" date="2023" name="Int. J. Mol. Sci.">
        <title>De Novo Assembly and Annotation of 11 Diverse Shrub Willow (Salix) Genomes Reveals Novel Gene Organization in Sex-Linked Regions.</title>
        <authorList>
            <person name="Hyden B."/>
            <person name="Feng K."/>
            <person name="Yates T.B."/>
            <person name="Jawdy S."/>
            <person name="Cereghino C."/>
            <person name="Smart L.B."/>
            <person name="Muchero W."/>
        </authorList>
    </citation>
    <scope>NUCLEOTIDE SEQUENCE</scope>
    <source>
        <tissue evidence="1">Shoot tip</tissue>
    </source>
</reference>
<sequence>MLLTIVANRTRRDVAVAVQKSGFAFALDRDTGSIVWSKLAGPGGLEGGGTWGAATDGRTVYTNIVNSNGERFTLAPSNQTTTAGAWDRWLPMAPFMQWMPKPAIFYGHTTLAQPYTAAYQQVTGAFISEMATPLAWQGSTLLGLVELHSTLSAIILPESSSTSAK</sequence>
<gene>
    <name evidence="1" type="ORF">OIU74_004489</name>
</gene>
<protein>
    <submittedName>
        <fullName evidence="1">QUINOPROTEIN ALCOHOL DEHYDROGENASE (CYTOCHROME C)</fullName>
    </submittedName>
</protein>
<dbReference type="PANTHER" id="PTHR32303">
    <property type="entry name" value="QUINOPROTEIN ALCOHOL DEHYDROGENASE (CYTOCHROME C)"/>
    <property type="match status" value="1"/>
</dbReference>
<dbReference type="InterPro" id="IPR011047">
    <property type="entry name" value="Quinoprotein_ADH-like_sf"/>
</dbReference>
<evidence type="ECO:0000313" key="1">
    <source>
        <dbReference type="EMBL" id="KAJ6739734.1"/>
    </source>
</evidence>